<keyword evidence="4" id="KW-0479">Metal-binding</keyword>
<dbReference type="InterPro" id="IPR011016">
    <property type="entry name" value="Znf_RING-CH"/>
</dbReference>
<keyword evidence="9 10" id="KW-0472">Membrane</keyword>
<dbReference type="InterPro" id="IPR013083">
    <property type="entry name" value="Znf_RING/FYVE/PHD"/>
</dbReference>
<evidence type="ECO:0000259" key="11">
    <source>
        <dbReference type="PROSITE" id="PS51292"/>
    </source>
</evidence>
<keyword evidence="7" id="KW-0862">Zinc</keyword>
<comment type="caution">
    <text evidence="12">The sequence shown here is derived from an EMBL/GenBank/DDBJ whole genome shotgun (WGS) entry which is preliminary data.</text>
</comment>
<evidence type="ECO:0000256" key="1">
    <source>
        <dbReference type="ARBA" id="ARBA00004141"/>
    </source>
</evidence>
<dbReference type="PANTHER" id="PTHR46065:SF3">
    <property type="entry name" value="FI20425P1"/>
    <property type="match status" value="1"/>
</dbReference>
<evidence type="ECO:0000313" key="12">
    <source>
        <dbReference type="EMBL" id="KAK2189950.1"/>
    </source>
</evidence>
<dbReference type="SUPFAM" id="SSF57850">
    <property type="entry name" value="RING/U-box"/>
    <property type="match status" value="1"/>
</dbReference>
<evidence type="ECO:0000256" key="7">
    <source>
        <dbReference type="ARBA" id="ARBA00022833"/>
    </source>
</evidence>
<keyword evidence="13" id="KW-1185">Reference proteome</keyword>
<dbReference type="GO" id="GO:0016740">
    <property type="term" value="F:transferase activity"/>
    <property type="evidence" value="ECO:0007669"/>
    <property type="project" value="UniProtKB-KW"/>
</dbReference>
<dbReference type="Pfam" id="PF12906">
    <property type="entry name" value="RINGv"/>
    <property type="match status" value="1"/>
</dbReference>
<gene>
    <name evidence="12" type="ORF">NP493_92g00041</name>
</gene>
<feature type="domain" description="RING-CH-type" evidence="11">
    <location>
        <begin position="92"/>
        <end position="161"/>
    </location>
</feature>
<evidence type="ECO:0000256" key="6">
    <source>
        <dbReference type="ARBA" id="ARBA00022786"/>
    </source>
</evidence>
<dbReference type="Proteomes" id="UP001209878">
    <property type="component" value="Unassembled WGS sequence"/>
</dbReference>
<keyword evidence="2" id="KW-0808">Transferase</keyword>
<name>A0AAD9P867_RIDPI</name>
<proteinExistence type="predicted"/>
<dbReference type="CDD" id="cd16495">
    <property type="entry name" value="RING_CH-C4HC3_MARCH"/>
    <property type="match status" value="1"/>
</dbReference>
<keyword evidence="8 10" id="KW-1133">Transmembrane helix</keyword>
<protein>
    <recommendedName>
        <fullName evidence="11">RING-CH-type domain-containing protein</fullName>
    </recommendedName>
</protein>
<accession>A0AAD9P867</accession>
<dbReference type="InterPro" id="IPR013087">
    <property type="entry name" value="Znf_C2H2_type"/>
</dbReference>
<feature type="transmembrane region" description="Helical" evidence="10">
    <location>
        <begin position="226"/>
        <end position="245"/>
    </location>
</feature>
<dbReference type="Gene3D" id="3.30.40.10">
    <property type="entry name" value="Zinc/RING finger domain, C3HC4 (zinc finger)"/>
    <property type="match status" value="1"/>
</dbReference>
<dbReference type="PANTHER" id="PTHR46065">
    <property type="entry name" value="E3 UBIQUITIN-PROTEIN LIGASE MARCH 2/3 FAMILY MEMBER"/>
    <property type="match status" value="1"/>
</dbReference>
<feature type="transmembrane region" description="Helical" evidence="10">
    <location>
        <begin position="180"/>
        <end position="205"/>
    </location>
</feature>
<evidence type="ECO:0000256" key="4">
    <source>
        <dbReference type="ARBA" id="ARBA00022723"/>
    </source>
</evidence>
<dbReference type="SMART" id="SM00744">
    <property type="entry name" value="RINGv"/>
    <property type="match status" value="1"/>
</dbReference>
<comment type="subcellular location">
    <subcellularLocation>
        <location evidence="1">Membrane</location>
        <topology evidence="1">Multi-pass membrane protein</topology>
    </subcellularLocation>
</comment>
<evidence type="ECO:0000256" key="8">
    <source>
        <dbReference type="ARBA" id="ARBA00022989"/>
    </source>
</evidence>
<reference evidence="12" key="1">
    <citation type="journal article" date="2023" name="Mol. Biol. Evol.">
        <title>Third-Generation Sequencing Reveals the Adaptive Role of the Epigenome in Three Deep-Sea Polychaetes.</title>
        <authorList>
            <person name="Perez M."/>
            <person name="Aroh O."/>
            <person name="Sun Y."/>
            <person name="Lan Y."/>
            <person name="Juniper S.K."/>
            <person name="Young C.R."/>
            <person name="Angers B."/>
            <person name="Qian P.Y."/>
        </authorList>
    </citation>
    <scope>NUCLEOTIDE SEQUENCE</scope>
    <source>
        <strain evidence="12">R07B-5</strain>
    </source>
</reference>
<keyword evidence="6" id="KW-0833">Ubl conjugation pathway</keyword>
<evidence type="ECO:0000256" key="9">
    <source>
        <dbReference type="ARBA" id="ARBA00023136"/>
    </source>
</evidence>
<keyword evidence="3 10" id="KW-0812">Transmembrane</keyword>
<evidence type="ECO:0000256" key="5">
    <source>
        <dbReference type="ARBA" id="ARBA00022771"/>
    </source>
</evidence>
<organism evidence="12 13">
    <name type="scientific">Ridgeia piscesae</name>
    <name type="common">Tubeworm</name>
    <dbReference type="NCBI Taxonomy" id="27915"/>
    <lineage>
        <taxon>Eukaryota</taxon>
        <taxon>Metazoa</taxon>
        <taxon>Spiralia</taxon>
        <taxon>Lophotrochozoa</taxon>
        <taxon>Annelida</taxon>
        <taxon>Polychaeta</taxon>
        <taxon>Sedentaria</taxon>
        <taxon>Canalipalpata</taxon>
        <taxon>Sabellida</taxon>
        <taxon>Siboglinidae</taxon>
        <taxon>Ridgeia</taxon>
    </lineage>
</organism>
<dbReference type="AlphaFoldDB" id="A0AAD9P867"/>
<dbReference type="GO" id="GO:0008270">
    <property type="term" value="F:zinc ion binding"/>
    <property type="evidence" value="ECO:0007669"/>
    <property type="project" value="UniProtKB-KW"/>
</dbReference>
<dbReference type="PROSITE" id="PS51292">
    <property type="entry name" value="ZF_RING_CH"/>
    <property type="match status" value="1"/>
</dbReference>
<dbReference type="GO" id="GO:0016020">
    <property type="term" value="C:membrane"/>
    <property type="evidence" value="ECO:0007669"/>
    <property type="project" value="UniProtKB-SubCell"/>
</dbReference>
<dbReference type="PROSITE" id="PS00028">
    <property type="entry name" value="ZINC_FINGER_C2H2_1"/>
    <property type="match status" value="1"/>
</dbReference>
<evidence type="ECO:0000256" key="10">
    <source>
        <dbReference type="SAM" id="Phobius"/>
    </source>
</evidence>
<sequence>MGEETGLPSFVSSSKLPDVCAATPRDMTAPLPPDVPAPRDMPAPPYEAGQCFECAGIYLPPYDMVIPKDTCSLMLKKTPTACSLDTKSNVSDTSMFLPICRICHMSEIESSSMERLISPCRCTGSLQFIHNTCLMRWLEICSKRSRKPPRCELCHYQFHRHKQFKMHHWRFPHVSRQDKILHAIFFFNLIIMITCAIATVMCFLSDNGQIKEFPRNKKGDLTTEEIVTLACGVLFFVSFFISMSVQIKAKHTVYQLLVKFITQNMEWEIYEYDKSKDNLVKNVIYKGPPVQV</sequence>
<evidence type="ECO:0000256" key="2">
    <source>
        <dbReference type="ARBA" id="ARBA00022679"/>
    </source>
</evidence>
<evidence type="ECO:0000313" key="13">
    <source>
        <dbReference type="Proteomes" id="UP001209878"/>
    </source>
</evidence>
<dbReference type="EMBL" id="JAODUO010000092">
    <property type="protein sequence ID" value="KAK2189950.1"/>
    <property type="molecule type" value="Genomic_DNA"/>
</dbReference>
<evidence type="ECO:0000256" key="3">
    <source>
        <dbReference type="ARBA" id="ARBA00022692"/>
    </source>
</evidence>
<keyword evidence="5" id="KW-0863">Zinc-finger</keyword>